<dbReference type="EMBL" id="LASV01000118">
    <property type="protein sequence ID" value="KKA22945.1"/>
    <property type="molecule type" value="Genomic_DNA"/>
</dbReference>
<protein>
    <submittedName>
        <fullName evidence="2">Uncharacterized protein</fullName>
    </submittedName>
</protein>
<evidence type="ECO:0000313" key="2">
    <source>
        <dbReference type="EMBL" id="KKA22945.1"/>
    </source>
</evidence>
<name>A0A0F4YXW8_RASE3</name>
<evidence type="ECO:0000256" key="1">
    <source>
        <dbReference type="SAM" id="SignalP"/>
    </source>
</evidence>
<proteinExistence type="predicted"/>
<feature type="signal peptide" evidence="1">
    <location>
        <begin position="1"/>
        <end position="18"/>
    </location>
</feature>
<accession>A0A0F4YXW8</accession>
<gene>
    <name evidence="2" type="ORF">T310_3052</name>
</gene>
<comment type="caution">
    <text evidence="2">The sequence shown here is derived from an EMBL/GenBank/DDBJ whole genome shotgun (WGS) entry which is preliminary data.</text>
</comment>
<feature type="chain" id="PRO_5002482288" evidence="1">
    <location>
        <begin position="19"/>
        <end position="293"/>
    </location>
</feature>
<sequence>MKCSTILILLCHAWMTLGLPLQSTRQITSPSNASFSILSPSYPKTLKHKLGLILNVGSLAWHGYRHSHGRPSARIDGMETILYSKEQPWTENCRQTLQYVWDFYVLRSPSPSQMSSPLQSSAAQAQLLRLNAVEDSASLPWSLLAAPQLSKGNGVDVTATKGRATATRPYGTFLPKATPPASRSSIVPFRRPNLTETLIRSVSRMDLAALCHKFSPEIIGLGIFLLVPAAVLVVECMDRLYDWCTPERFPERGRSRVRLTGAERQLSALAAWEREKMVEQHSRRWWRLGRRKR</sequence>
<dbReference type="Proteomes" id="UP000053958">
    <property type="component" value="Unassembled WGS sequence"/>
</dbReference>
<dbReference type="AlphaFoldDB" id="A0A0F4YXW8"/>
<dbReference type="GeneID" id="25315402"/>
<keyword evidence="1" id="KW-0732">Signal</keyword>
<dbReference type="RefSeq" id="XP_013329557.1">
    <property type="nucleotide sequence ID" value="XM_013474103.1"/>
</dbReference>
<organism evidence="2 3">
    <name type="scientific">Rasamsonia emersonii (strain ATCC 16479 / CBS 393.64 / IMI 116815)</name>
    <dbReference type="NCBI Taxonomy" id="1408163"/>
    <lineage>
        <taxon>Eukaryota</taxon>
        <taxon>Fungi</taxon>
        <taxon>Dikarya</taxon>
        <taxon>Ascomycota</taxon>
        <taxon>Pezizomycotina</taxon>
        <taxon>Eurotiomycetes</taxon>
        <taxon>Eurotiomycetidae</taxon>
        <taxon>Eurotiales</taxon>
        <taxon>Trichocomaceae</taxon>
        <taxon>Rasamsonia</taxon>
    </lineage>
</organism>
<reference evidence="2 3" key="1">
    <citation type="submission" date="2015-04" db="EMBL/GenBank/DDBJ databases">
        <authorList>
            <person name="Heijne W.H."/>
            <person name="Fedorova N.D."/>
            <person name="Nierman W.C."/>
            <person name="Vollebregt A.W."/>
            <person name="Zhao Z."/>
            <person name="Wu L."/>
            <person name="Kumar M."/>
            <person name="Stam H."/>
            <person name="van den Berg M.A."/>
            <person name="Pel H.J."/>
        </authorList>
    </citation>
    <scope>NUCLEOTIDE SEQUENCE [LARGE SCALE GENOMIC DNA]</scope>
    <source>
        <strain evidence="2 3">CBS 393.64</strain>
    </source>
</reference>
<evidence type="ECO:0000313" key="3">
    <source>
        <dbReference type="Proteomes" id="UP000053958"/>
    </source>
</evidence>
<keyword evidence="3" id="KW-1185">Reference proteome</keyword>
<dbReference type="OrthoDB" id="4223058at2759"/>